<evidence type="ECO:0000313" key="3">
    <source>
        <dbReference type="EMBL" id="KAK7051475.1"/>
    </source>
</evidence>
<feature type="transmembrane region" description="Helical" evidence="1">
    <location>
        <begin position="49"/>
        <end position="71"/>
    </location>
</feature>
<keyword evidence="4" id="KW-1185">Reference proteome</keyword>
<dbReference type="InterPro" id="IPR045339">
    <property type="entry name" value="DUF6534"/>
</dbReference>
<reference evidence="3 4" key="1">
    <citation type="submission" date="2024-01" db="EMBL/GenBank/DDBJ databases">
        <title>A draft genome for a cacao thread blight-causing isolate of Paramarasmius palmivorus.</title>
        <authorList>
            <person name="Baruah I.K."/>
            <person name="Bukari Y."/>
            <person name="Amoako-Attah I."/>
            <person name="Meinhardt L.W."/>
            <person name="Bailey B.A."/>
            <person name="Cohen S.P."/>
        </authorList>
    </citation>
    <scope>NUCLEOTIDE SEQUENCE [LARGE SCALE GENOMIC DNA]</scope>
    <source>
        <strain evidence="3 4">GH-12</strain>
    </source>
</reference>
<feature type="transmembrane region" description="Helical" evidence="1">
    <location>
        <begin position="119"/>
        <end position="138"/>
    </location>
</feature>
<gene>
    <name evidence="3" type="ORF">VNI00_004449</name>
</gene>
<dbReference type="AlphaFoldDB" id="A0AAW0DJV0"/>
<sequence length="218" mass="24702">MKHRIGGIAPRAWLMMITRSRQASASGTTAQMLKLRSFERFKHEVHWLFTLGLALSCMVDVLITGSLFFLLQTSRSDAGNLNAVIDTLIIYTFETGSITAAATIVSMICWIAMPTNLIFMGLHFVIVKFYANSFLVTLNTRRNLREQSYQSEHRLPGLVLTSRTRRSESVSHQPSPKATELQINVERSVQYTTDYSIGLPDRDLDDRPNFAGRRTSHF</sequence>
<evidence type="ECO:0000313" key="4">
    <source>
        <dbReference type="Proteomes" id="UP001383192"/>
    </source>
</evidence>
<dbReference type="EMBL" id="JAYKXP010000012">
    <property type="protein sequence ID" value="KAK7051475.1"/>
    <property type="molecule type" value="Genomic_DNA"/>
</dbReference>
<dbReference type="Proteomes" id="UP001383192">
    <property type="component" value="Unassembled WGS sequence"/>
</dbReference>
<keyword evidence="1" id="KW-0812">Transmembrane</keyword>
<dbReference type="Pfam" id="PF20152">
    <property type="entry name" value="DUF6534"/>
    <property type="match status" value="1"/>
</dbReference>
<evidence type="ECO:0000256" key="1">
    <source>
        <dbReference type="SAM" id="Phobius"/>
    </source>
</evidence>
<name>A0AAW0DJV0_9AGAR</name>
<feature type="domain" description="DUF6534" evidence="2">
    <location>
        <begin position="56"/>
        <end position="142"/>
    </location>
</feature>
<dbReference type="PANTHER" id="PTHR40465:SF1">
    <property type="entry name" value="DUF6534 DOMAIN-CONTAINING PROTEIN"/>
    <property type="match status" value="1"/>
</dbReference>
<keyword evidence="1" id="KW-0472">Membrane</keyword>
<dbReference type="PANTHER" id="PTHR40465">
    <property type="entry name" value="CHROMOSOME 1, WHOLE GENOME SHOTGUN SEQUENCE"/>
    <property type="match status" value="1"/>
</dbReference>
<comment type="caution">
    <text evidence="3">The sequence shown here is derived from an EMBL/GenBank/DDBJ whole genome shotgun (WGS) entry which is preliminary data.</text>
</comment>
<feature type="transmembrane region" description="Helical" evidence="1">
    <location>
        <begin position="83"/>
        <end position="113"/>
    </location>
</feature>
<organism evidence="3 4">
    <name type="scientific">Paramarasmius palmivorus</name>
    <dbReference type="NCBI Taxonomy" id="297713"/>
    <lineage>
        <taxon>Eukaryota</taxon>
        <taxon>Fungi</taxon>
        <taxon>Dikarya</taxon>
        <taxon>Basidiomycota</taxon>
        <taxon>Agaricomycotina</taxon>
        <taxon>Agaricomycetes</taxon>
        <taxon>Agaricomycetidae</taxon>
        <taxon>Agaricales</taxon>
        <taxon>Marasmiineae</taxon>
        <taxon>Marasmiaceae</taxon>
        <taxon>Paramarasmius</taxon>
    </lineage>
</organism>
<protein>
    <recommendedName>
        <fullName evidence="2">DUF6534 domain-containing protein</fullName>
    </recommendedName>
</protein>
<keyword evidence="1" id="KW-1133">Transmembrane helix</keyword>
<accession>A0AAW0DJV0</accession>
<proteinExistence type="predicted"/>
<evidence type="ECO:0000259" key="2">
    <source>
        <dbReference type="Pfam" id="PF20152"/>
    </source>
</evidence>